<keyword evidence="3" id="KW-1003">Cell membrane</keyword>
<evidence type="ECO:0000256" key="4">
    <source>
        <dbReference type="ARBA" id="ARBA00022519"/>
    </source>
</evidence>
<dbReference type="Pfam" id="PF04290">
    <property type="entry name" value="DctQ"/>
    <property type="match status" value="1"/>
</dbReference>
<dbReference type="InterPro" id="IPR007387">
    <property type="entry name" value="TRAP_DctQ"/>
</dbReference>
<keyword evidence="2 9" id="KW-0813">Transport</keyword>
<evidence type="ECO:0000256" key="2">
    <source>
        <dbReference type="ARBA" id="ARBA00022448"/>
    </source>
</evidence>
<evidence type="ECO:0000313" key="12">
    <source>
        <dbReference type="Proteomes" id="UP000516370"/>
    </source>
</evidence>
<dbReference type="Proteomes" id="UP000516370">
    <property type="component" value="Chromosome"/>
</dbReference>
<dbReference type="EMBL" id="CP061081">
    <property type="protein sequence ID" value="QNT04536.1"/>
    <property type="molecule type" value="Genomic_DNA"/>
</dbReference>
<evidence type="ECO:0000256" key="6">
    <source>
        <dbReference type="ARBA" id="ARBA00022989"/>
    </source>
</evidence>
<comment type="similarity">
    <text evidence="8 9">Belongs to the TRAP transporter small permease family.</text>
</comment>
<dbReference type="KEGG" id="mard:IBG28_12475"/>
<dbReference type="GO" id="GO:0022857">
    <property type="term" value="F:transmembrane transporter activity"/>
    <property type="evidence" value="ECO:0007669"/>
    <property type="project" value="UniProtKB-UniRule"/>
</dbReference>
<sequence length="172" mass="19644">MIKKLSRSVDLLLGIGMASCLTVMSCLVFSNVILRYLFDSGITWSEEMSRYLFVFMIFLGTTRAMKLNQHLNVDVFIKLLPFKWLRVSLQLISAALMLYALWLLIDGSWQLLHININTLGPATNMPLWLLYAGSMGMGICMCLFIVFGIKRLFENEQQNALNKNKNHQEGEA</sequence>
<dbReference type="RefSeq" id="WP_111608753.1">
    <property type="nucleotide sequence ID" value="NZ_BMLJ01000020.1"/>
</dbReference>
<gene>
    <name evidence="11" type="ORF">IBG28_12475</name>
</gene>
<name>A0A7H1J220_9GAMM</name>
<evidence type="ECO:0000313" key="11">
    <source>
        <dbReference type="EMBL" id="QNT04536.1"/>
    </source>
</evidence>
<evidence type="ECO:0000256" key="7">
    <source>
        <dbReference type="ARBA" id="ARBA00023136"/>
    </source>
</evidence>
<comment type="function">
    <text evidence="9">Part of the tripartite ATP-independent periplasmic (TRAP) transport system.</text>
</comment>
<dbReference type="PANTHER" id="PTHR35011">
    <property type="entry name" value="2,3-DIKETO-L-GULONATE TRAP TRANSPORTER SMALL PERMEASE PROTEIN YIAM"/>
    <property type="match status" value="1"/>
</dbReference>
<keyword evidence="5 9" id="KW-0812">Transmembrane</keyword>
<feature type="transmembrane region" description="Helical" evidence="9">
    <location>
        <begin position="12"/>
        <end position="38"/>
    </location>
</feature>
<reference evidence="11 12" key="1">
    <citation type="submission" date="2020-09" db="EMBL/GenBank/DDBJ databases">
        <title>Complete genome sequence of an Arctic sea ice bacterium Marinomonas arctica BSI20414.</title>
        <authorList>
            <person name="Liao L."/>
            <person name="Chen B."/>
        </authorList>
    </citation>
    <scope>NUCLEOTIDE SEQUENCE [LARGE SCALE GENOMIC DNA]</scope>
    <source>
        <strain evidence="11 12">BSI20414</strain>
    </source>
</reference>
<keyword evidence="6 9" id="KW-1133">Transmembrane helix</keyword>
<evidence type="ECO:0000256" key="9">
    <source>
        <dbReference type="RuleBase" id="RU369079"/>
    </source>
</evidence>
<dbReference type="AlphaFoldDB" id="A0A7H1J220"/>
<feature type="transmembrane region" description="Helical" evidence="9">
    <location>
        <begin position="125"/>
        <end position="149"/>
    </location>
</feature>
<accession>A0A7H1J220</accession>
<evidence type="ECO:0000256" key="8">
    <source>
        <dbReference type="ARBA" id="ARBA00038436"/>
    </source>
</evidence>
<dbReference type="GO" id="GO:0015740">
    <property type="term" value="P:C4-dicarboxylate transport"/>
    <property type="evidence" value="ECO:0007669"/>
    <property type="project" value="TreeGrafter"/>
</dbReference>
<evidence type="ECO:0000256" key="1">
    <source>
        <dbReference type="ARBA" id="ARBA00004429"/>
    </source>
</evidence>
<keyword evidence="7 9" id="KW-0472">Membrane</keyword>
<dbReference type="PROSITE" id="PS51257">
    <property type="entry name" value="PROKAR_LIPOPROTEIN"/>
    <property type="match status" value="1"/>
</dbReference>
<proteinExistence type="inferred from homology"/>
<dbReference type="PANTHER" id="PTHR35011:SF2">
    <property type="entry name" value="2,3-DIKETO-L-GULONATE TRAP TRANSPORTER SMALL PERMEASE PROTEIN YIAM"/>
    <property type="match status" value="1"/>
</dbReference>
<feature type="transmembrane region" description="Helical" evidence="9">
    <location>
        <begin position="50"/>
        <end position="66"/>
    </location>
</feature>
<protein>
    <recommendedName>
        <fullName evidence="9">TRAP transporter small permease protein</fullName>
    </recommendedName>
</protein>
<comment type="subcellular location">
    <subcellularLocation>
        <location evidence="1 9">Cell inner membrane</location>
        <topology evidence="1 9">Multi-pass membrane protein</topology>
    </subcellularLocation>
</comment>
<keyword evidence="12" id="KW-1185">Reference proteome</keyword>
<dbReference type="GO" id="GO:0005886">
    <property type="term" value="C:plasma membrane"/>
    <property type="evidence" value="ECO:0007669"/>
    <property type="project" value="UniProtKB-SubCell"/>
</dbReference>
<organism evidence="11 12">
    <name type="scientific">Marinomonas arctica</name>
    <dbReference type="NCBI Taxonomy" id="383750"/>
    <lineage>
        <taxon>Bacteria</taxon>
        <taxon>Pseudomonadati</taxon>
        <taxon>Pseudomonadota</taxon>
        <taxon>Gammaproteobacteria</taxon>
        <taxon>Oceanospirillales</taxon>
        <taxon>Oceanospirillaceae</taxon>
        <taxon>Marinomonas</taxon>
    </lineage>
</organism>
<feature type="domain" description="Tripartite ATP-independent periplasmic transporters DctQ component" evidence="10">
    <location>
        <begin position="24"/>
        <end position="151"/>
    </location>
</feature>
<keyword evidence="4 9" id="KW-0997">Cell inner membrane</keyword>
<dbReference type="InterPro" id="IPR055348">
    <property type="entry name" value="DctQ"/>
</dbReference>
<comment type="subunit">
    <text evidence="9">The complex comprises the extracytoplasmic solute receptor protein and the two transmembrane proteins.</text>
</comment>
<evidence type="ECO:0000256" key="5">
    <source>
        <dbReference type="ARBA" id="ARBA00022692"/>
    </source>
</evidence>
<evidence type="ECO:0000259" key="10">
    <source>
        <dbReference type="Pfam" id="PF04290"/>
    </source>
</evidence>
<feature type="transmembrane region" description="Helical" evidence="9">
    <location>
        <begin position="87"/>
        <end position="105"/>
    </location>
</feature>
<evidence type="ECO:0000256" key="3">
    <source>
        <dbReference type="ARBA" id="ARBA00022475"/>
    </source>
</evidence>
<dbReference type="OrthoDB" id="9791324at2"/>